<dbReference type="GO" id="GO:0045494">
    <property type="term" value="P:photoreceptor cell maintenance"/>
    <property type="evidence" value="ECO:0007669"/>
    <property type="project" value="TreeGrafter"/>
</dbReference>
<dbReference type="GO" id="GO:0005930">
    <property type="term" value="C:axoneme"/>
    <property type="evidence" value="ECO:0007669"/>
    <property type="project" value="TreeGrafter"/>
</dbReference>
<reference evidence="1" key="2">
    <citation type="submission" date="2025-09" db="UniProtKB">
        <authorList>
            <consortium name="Ensembl"/>
        </authorList>
    </citation>
    <scope>IDENTIFICATION</scope>
</reference>
<accession>A0A8C5A7E4</accession>
<evidence type="ECO:0000313" key="1">
    <source>
        <dbReference type="Ensembl" id="ENSGMOP00000027771.1"/>
    </source>
</evidence>
<keyword evidence="2" id="KW-1185">Reference proteome</keyword>
<proteinExistence type="predicted"/>
<dbReference type="GeneTree" id="ENSGT00390000014113"/>
<dbReference type="GO" id="GO:0120200">
    <property type="term" value="C:rod photoreceptor outer segment"/>
    <property type="evidence" value="ECO:0007669"/>
    <property type="project" value="TreeGrafter"/>
</dbReference>
<dbReference type="Ensembl" id="ENSGMOT00000025116.1">
    <property type="protein sequence ID" value="ENSGMOP00000027771.1"/>
    <property type="gene ID" value="ENSGMOG00000027941.1"/>
</dbReference>
<name>A0A8C5A7E4_GADMO</name>
<dbReference type="Pfam" id="PF15244">
    <property type="entry name" value="HSD3"/>
    <property type="match status" value="2"/>
</dbReference>
<dbReference type="PANTHER" id="PTHR14917:SF4">
    <property type="entry name" value="SPERMATOGENESIS-ASSOCIATED 7"/>
    <property type="match status" value="1"/>
</dbReference>
<dbReference type="GO" id="GO:0120206">
    <property type="term" value="C:photoreceptor distal connecting cilium"/>
    <property type="evidence" value="ECO:0007669"/>
    <property type="project" value="TreeGrafter"/>
</dbReference>
<dbReference type="OMA" id="DHMSTHY"/>
<dbReference type="GO" id="GO:0036064">
    <property type="term" value="C:ciliary basal body"/>
    <property type="evidence" value="ECO:0007669"/>
    <property type="project" value="TreeGrafter"/>
</dbReference>
<organism evidence="1 2">
    <name type="scientific">Gadus morhua</name>
    <name type="common">Atlantic cod</name>
    <dbReference type="NCBI Taxonomy" id="8049"/>
    <lineage>
        <taxon>Eukaryota</taxon>
        <taxon>Metazoa</taxon>
        <taxon>Chordata</taxon>
        <taxon>Craniata</taxon>
        <taxon>Vertebrata</taxon>
        <taxon>Euteleostomi</taxon>
        <taxon>Actinopterygii</taxon>
        <taxon>Neopterygii</taxon>
        <taxon>Teleostei</taxon>
        <taxon>Neoteleostei</taxon>
        <taxon>Acanthomorphata</taxon>
        <taxon>Zeiogadaria</taxon>
        <taxon>Gadariae</taxon>
        <taxon>Gadiformes</taxon>
        <taxon>Gadoidei</taxon>
        <taxon>Gadidae</taxon>
        <taxon>Gadus</taxon>
    </lineage>
</organism>
<protein>
    <submittedName>
        <fullName evidence="1">Spermatogenesis associated 7</fullName>
    </submittedName>
</protein>
<dbReference type="GO" id="GO:0000226">
    <property type="term" value="P:microtubule cytoskeleton organization"/>
    <property type="evidence" value="ECO:0007669"/>
    <property type="project" value="TreeGrafter"/>
</dbReference>
<dbReference type="AlphaFoldDB" id="A0A8C5A7E4"/>
<evidence type="ECO:0000313" key="2">
    <source>
        <dbReference type="Proteomes" id="UP000694546"/>
    </source>
</evidence>
<dbReference type="Proteomes" id="UP000694546">
    <property type="component" value="Chromosome 5"/>
</dbReference>
<sequence length="357" mass="40910">MGYIDVIMESKRAFCPGSSSKLSQSIVKDHMVSHYKKIYSAKASIDTTVPKSLIHSVKCKWNIQHIYPCYYCHRPLIIEDQYSRGSLQGEKSPLFCSGSSIFSTSRPNTSFHAKQVVYPSHGSRNHPHQLHTASECSFRRSETNLYRQQSAHSSFALVDNQSPYSTFKDPIQKTYSGDLLQKHSHYFTHDKPFTPRTLKSDKSSTLSKYRYYTAPKRNPNPDPTHSRMMPPQANHRSIELFLFSPDPIMLQGYTDMGWSEDEAIDRHVLLSTNQRLATSECLGLFLSVFLFIRASPEGMKSPSMMSTSAEEDELVYLEFIVNVTDDILSRGLFSDRVLDRVFERHIDKNRGRLKEVS</sequence>
<reference evidence="1" key="1">
    <citation type="submission" date="2025-08" db="UniProtKB">
        <authorList>
            <consortium name="Ensembl"/>
        </authorList>
    </citation>
    <scope>IDENTIFICATION</scope>
</reference>
<dbReference type="PANTHER" id="PTHR14917">
    <property type="entry name" value="SPERMATOGENESIS-ASSOCIATED PROTEIN 7"/>
    <property type="match status" value="1"/>
</dbReference>
<dbReference type="InterPro" id="IPR029357">
    <property type="entry name" value="SPATA7"/>
</dbReference>